<accession>A0AAV6PL11</accession>
<evidence type="ECO:0000313" key="2">
    <source>
        <dbReference type="Proteomes" id="UP000693946"/>
    </source>
</evidence>
<dbReference type="AlphaFoldDB" id="A0AAV6PL11"/>
<reference evidence="1 2" key="1">
    <citation type="journal article" date="2021" name="Sci. Rep.">
        <title>Chromosome anchoring in Senegalese sole (Solea senegalensis) reveals sex-associated markers and genome rearrangements in flatfish.</title>
        <authorList>
            <person name="Guerrero-Cozar I."/>
            <person name="Gomez-Garrido J."/>
            <person name="Berbel C."/>
            <person name="Martinez-Blanch J.F."/>
            <person name="Alioto T."/>
            <person name="Claros M.G."/>
            <person name="Gagnaire P.A."/>
            <person name="Manchado M."/>
        </authorList>
    </citation>
    <scope>NUCLEOTIDE SEQUENCE [LARGE SCALE GENOMIC DNA]</scope>
    <source>
        <strain evidence="1">Sse05_10M</strain>
    </source>
</reference>
<comment type="caution">
    <text evidence="1">The sequence shown here is derived from an EMBL/GenBank/DDBJ whole genome shotgun (WGS) entry which is preliminary data.</text>
</comment>
<dbReference type="Proteomes" id="UP000693946">
    <property type="component" value="Unassembled WGS sequence"/>
</dbReference>
<name>A0AAV6PL11_SOLSE</name>
<sequence>MDLDWFMVLQHLRAGNGSQKYLESMKIFTTGVILLDSVRRQERSQMSRTFSDVRNVLRRPERSQASGTFSDVWNGPANTMCQSNTPTLRTLEFDLVFLRPAEILEGFWTWLKIPANDITLQKVLCSQRKTTERQLNFDPSEGDCSAATWCLTSGVQASVLDDGRPSGHRDAFTSRCCYLKSEDRRRKCLGVRGALPPPGGGWGKWC</sequence>
<dbReference type="EMBL" id="JAGKHQ010000258">
    <property type="protein sequence ID" value="KAG7470425.1"/>
    <property type="molecule type" value="Genomic_DNA"/>
</dbReference>
<organism evidence="1 2">
    <name type="scientific">Solea senegalensis</name>
    <name type="common">Senegalese sole</name>
    <dbReference type="NCBI Taxonomy" id="28829"/>
    <lineage>
        <taxon>Eukaryota</taxon>
        <taxon>Metazoa</taxon>
        <taxon>Chordata</taxon>
        <taxon>Craniata</taxon>
        <taxon>Vertebrata</taxon>
        <taxon>Euteleostomi</taxon>
        <taxon>Actinopterygii</taxon>
        <taxon>Neopterygii</taxon>
        <taxon>Teleostei</taxon>
        <taxon>Neoteleostei</taxon>
        <taxon>Acanthomorphata</taxon>
        <taxon>Carangaria</taxon>
        <taxon>Pleuronectiformes</taxon>
        <taxon>Pleuronectoidei</taxon>
        <taxon>Soleidae</taxon>
        <taxon>Solea</taxon>
    </lineage>
</organism>
<keyword evidence="2" id="KW-1185">Reference proteome</keyword>
<protein>
    <submittedName>
        <fullName evidence="1">Uncharacterized protein</fullName>
    </submittedName>
</protein>
<proteinExistence type="predicted"/>
<evidence type="ECO:0000313" key="1">
    <source>
        <dbReference type="EMBL" id="KAG7470425.1"/>
    </source>
</evidence>
<gene>
    <name evidence="1" type="ORF">JOB18_024846</name>
</gene>